<comment type="caution">
    <text evidence="1">The sequence shown here is derived from an EMBL/GenBank/DDBJ whole genome shotgun (WGS) entry which is preliminary data.</text>
</comment>
<accession>A0AA36DSR9</accession>
<protein>
    <submittedName>
        <fullName evidence="1">Uncharacterized protein</fullName>
    </submittedName>
</protein>
<dbReference type="EMBL" id="CATQJL010000112">
    <property type="protein sequence ID" value="CAJ0592713.1"/>
    <property type="molecule type" value="Genomic_DNA"/>
</dbReference>
<keyword evidence="2" id="KW-1185">Reference proteome</keyword>
<gene>
    <name evidence="1" type="ORF">CYNAS_LOCUS4696</name>
</gene>
<dbReference type="AlphaFoldDB" id="A0AA36DSR9"/>
<dbReference type="Proteomes" id="UP001176961">
    <property type="component" value="Unassembled WGS sequence"/>
</dbReference>
<name>A0AA36DSR9_CYLNA</name>
<evidence type="ECO:0000313" key="1">
    <source>
        <dbReference type="EMBL" id="CAJ0592713.1"/>
    </source>
</evidence>
<reference evidence="1" key="1">
    <citation type="submission" date="2023-07" db="EMBL/GenBank/DDBJ databases">
        <authorList>
            <consortium name="CYATHOMIX"/>
        </authorList>
    </citation>
    <scope>NUCLEOTIDE SEQUENCE</scope>
    <source>
        <strain evidence="1">N/A</strain>
    </source>
</reference>
<organism evidence="1 2">
    <name type="scientific">Cylicocyclus nassatus</name>
    <name type="common">Nematode worm</name>
    <dbReference type="NCBI Taxonomy" id="53992"/>
    <lineage>
        <taxon>Eukaryota</taxon>
        <taxon>Metazoa</taxon>
        <taxon>Ecdysozoa</taxon>
        <taxon>Nematoda</taxon>
        <taxon>Chromadorea</taxon>
        <taxon>Rhabditida</taxon>
        <taxon>Rhabditina</taxon>
        <taxon>Rhabditomorpha</taxon>
        <taxon>Strongyloidea</taxon>
        <taxon>Strongylidae</taxon>
        <taxon>Cylicocyclus</taxon>
    </lineage>
</organism>
<sequence length="256" mass="28741">MAKCIWDFGARIQLNELFLDRARSQFGGGLGIVRYQRGNIFVDAKRKRAGETAAFALDAGLDRIVEMIEACFESTLVGGTLKIYKRVQKKFLKFAAKFRTPLAALHKLRNVFIAHLIEKRRLKALRYHVAALSHFSGPLPQTDEKILRALLRSARTTPAVKHRKKVTPKDVDKVITRVEQEITIIPLAENQTAHLLQGTLLSADSQKSFEKPTCKYAHLPFVRGGAATPAIRAGIHPSNLMRAGRWRIAEAFANYN</sequence>
<evidence type="ECO:0000313" key="2">
    <source>
        <dbReference type="Proteomes" id="UP001176961"/>
    </source>
</evidence>
<proteinExistence type="predicted"/>